<sequence>MTKRRALWMLVPIAVAVIGIGVLTYFWNLLSPYWAAEEKAAAYVLDHTPLDRLKSYSVFTAAGVEDVFQGQDGFGRTWYAFYVPSMGRAFTLPSSAVLSDAAVKRLAAARGLVVQSISLGYVASNPSAPTWAKSGTAVYEVMGRSQGHLTFLYFDATTGRLLWQYSLVRS</sequence>
<feature type="transmembrane region" description="Helical" evidence="1">
    <location>
        <begin position="7"/>
        <end position="27"/>
    </location>
</feature>
<dbReference type="Proteomes" id="UP000642910">
    <property type="component" value="Unassembled WGS sequence"/>
</dbReference>
<organism evidence="2 3">
    <name type="scientific">Alicyclobacillus mali</name>
    <name type="common">ex Roth et al. 2021</name>
    <dbReference type="NCBI Taxonomy" id="1123961"/>
    <lineage>
        <taxon>Bacteria</taxon>
        <taxon>Bacillati</taxon>
        <taxon>Bacillota</taxon>
        <taxon>Bacilli</taxon>
        <taxon>Bacillales</taxon>
        <taxon>Alicyclobacillaceae</taxon>
        <taxon>Alicyclobacillus</taxon>
    </lineage>
</organism>
<protein>
    <recommendedName>
        <fullName evidence="4">DUF5590 domain-containing protein</fullName>
    </recommendedName>
</protein>
<gene>
    <name evidence="2" type="ORF">IW967_06055</name>
</gene>
<proteinExistence type="predicted"/>
<keyword evidence="1" id="KW-1133">Transmembrane helix</keyword>
<evidence type="ECO:0000313" key="3">
    <source>
        <dbReference type="Proteomes" id="UP000642910"/>
    </source>
</evidence>
<comment type="caution">
    <text evidence="2">The sequence shown here is derived from an EMBL/GenBank/DDBJ whole genome shotgun (WGS) entry which is preliminary data.</text>
</comment>
<evidence type="ECO:0000313" key="2">
    <source>
        <dbReference type="EMBL" id="MBF8377437.1"/>
    </source>
</evidence>
<accession>A0ABS0F2C7</accession>
<keyword evidence="1" id="KW-0472">Membrane</keyword>
<dbReference type="RefSeq" id="WP_067850655.1">
    <property type="nucleotide sequence ID" value="NZ_JADPKZ010000036.1"/>
</dbReference>
<reference evidence="2 3" key="1">
    <citation type="submission" date="2020-11" db="EMBL/GenBank/DDBJ databases">
        <title>Genomic insight of Alicyclobacillus mali FL 18 reveals a new arsenic-resistant strain, with potential in environmental biotechnology.</title>
        <authorList>
            <person name="Fiorentino G."/>
            <person name="Gallo G."/>
            <person name="Aulitto M."/>
        </authorList>
    </citation>
    <scope>NUCLEOTIDE SEQUENCE [LARGE SCALE GENOMIC DNA]</scope>
    <source>
        <strain evidence="2 3">FL 18</strain>
    </source>
</reference>
<evidence type="ECO:0008006" key="4">
    <source>
        <dbReference type="Google" id="ProtNLM"/>
    </source>
</evidence>
<dbReference type="EMBL" id="JADPKZ010000036">
    <property type="protein sequence ID" value="MBF8377437.1"/>
    <property type="molecule type" value="Genomic_DNA"/>
</dbReference>
<keyword evidence="1" id="KW-0812">Transmembrane</keyword>
<evidence type="ECO:0000256" key="1">
    <source>
        <dbReference type="SAM" id="Phobius"/>
    </source>
</evidence>
<name>A0ABS0F2C7_9BACL</name>
<keyword evidence="3" id="KW-1185">Reference proteome</keyword>